<evidence type="ECO:0000259" key="3">
    <source>
        <dbReference type="PROSITE" id="PS51048"/>
    </source>
</evidence>
<dbReference type="InterPro" id="IPR011990">
    <property type="entry name" value="TPR-like_helical_dom_sf"/>
</dbReference>
<sequence length="467" mass="50708">MNTASEGDKAAAASDWAAAIKHYTNALIELPRAPGYYIKRSTAYSRRKDGEGGPDYHAALRDVELALALARERGKRELIIEAQIRRAIVFFQLEKYGDAGYLFDILAEKLGVGEKQKAEDKSAQVQAAMTQKGSQKQENELSIWKIKVKGKIDKLDANDQRLAVTVKEYPDTKIPSEQELKKNLTAQLAASTTSGIVEELPDDKPAGDKTKETKLDVAGPGSAAPFTAGPGAPPAAAPAPAPVKVRHEWYQSHDSVVVTVYAKNVKKDELEVDLQDDSLSLEFPLSTGSTFAFNLDPFYSSIDPAQSKVNVLSTKIEITLRKKTPGQKWGALEGTATDTKPIITPSIQPSQSTAPSYPTSSKHGVKNWDKLATDLTKKKDKKSEAKKPEDNAGSGGDDDDDDAESIDSEYGGGDAVDSFFKKLYANADPDTRRAMMKSYQESQGTSLSTNWDEVGKKTVPVHPPSSD</sequence>
<dbReference type="PANTHER" id="PTHR45862">
    <property type="entry name" value="PROTEIN SGT1 HOMOLOG"/>
    <property type="match status" value="1"/>
</dbReference>
<feature type="compositionally biased region" description="Low complexity" evidence="2">
    <location>
        <begin position="218"/>
        <end position="230"/>
    </location>
</feature>
<feature type="compositionally biased region" description="Basic and acidic residues" evidence="2">
    <location>
        <begin position="202"/>
        <end position="215"/>
    </location>
</feature>
<organism evidence="5 6">
    <name type="scientific">Talaromyces proteolyticus</name>
    <dbReference type="NCBI Taxonomy" id="1131652"/>
    <lineage>
        <taxon>Eukaryota</taxon>
        <taxon>Fungi</taxon>
        <taxon>Dikarya</taxon>
        <taxon>Ascomycota</taxon>
        <taxon>Pezizomycotina</taxon>
        <taxon>Eurotiomycetes</taxon>
        <taxon>Eurotiomycetidae</taxon>
        <taxon>Eurotiales</taxon>
        <taxon>Trichocomaceae</taxon>
        <taxon>Talaromyces</taxon>
        <taxon>Talaromyces sect. Bacilispori</taxon>
    </lineage>
</organism>
<feature type="compositionally biased region" description="Polar residues" evidence="2">
    <location>
        <begin position="345"/>
        <end position="362"/>
    </location>
</feature>
<dbReference type="InterPro" id="IPR044563">
    <property type="entry name" value="Sgt1-like"/>
</dbReference>
<feature type="compositionally biased region" description="Acidic residues" evidence="2">
    <location>
        <begin position="396"/>
        <end position="407"/>
    </location>
</feature>
<accession>A0AAD4KXT5</accession>
<name>A0AAD4KXT5_9EURO</name>
<dbReference type="Pfam" id="PF05002">
    <property type="entry name" value="SGS"/>
    <property type="match status" value="1"/>
</dbReference>
<dbReference type="GeneID" id="70242829"/>
<dbReference type="PROSITE" id="PS51203">
    <property type="entry name" value="CS"/>
    <property type="match status" value="1"/>
</dbReference>
<feature type="compositionally biased region" description="Polar residues" evidence="2">
    <location>
        <begin position="439"/>
        <end position="451"/>
    </location>
</feature>
<feature type="domain" description="SGS" evidence="3">
    <location>
        <begin position="356"/>
        <end position="467"/>
    </location>
</feature>
<dbReference type="CDD" id="cd06466">
    <property type="entry name" value="p23_CS_SGT1_like"/>
    <property type="match status" value="1"/>
</dbReference>
<evidence type="ECO:0000313" key="5">
    <source>
        <dbReference type="EMBL" id="KAH8702271.1"/>
    </source>
</evidence>
<feature type="compositionally biased region" description="Basic and acidic residues" evidence="2">
    <location>
        <begin position="366"/>
        <end position="390"/>
    </location>
</feature>
<evidence type="ECO:0000256" key="2">
    <source>
        <dbReference type="SAM" id="MobiDB-lite"/>
    </source>
</evidence>
<feature type="region of interest" description="Disordered" evidence="2">
    <location>
        <begin position="326"/>
        <end position="419"/>
    </location>
</feature>
<dbReference type="InterPro" id="IPR008978">
    <property type="entry name" value="HSP20-like_chaperone"/>
</dbReference>
<gene>
    <name evidence="5" type="ORF">BGW36DRAFT_315046</name>
</gene>
<dbReference type="Gene3D" id="1.25.40.10">
    <property type="entry name" value="Tetratricopeptide repeat domain"/>
    <property type="match status" value="1"/>
</dbReference>
<dbReference type="SUPFAM" id="SSF49764">
    <property type="entry name" value="HSP20-like chaperones"/>
    <property type="match status" value="1"/>
</dbReference>
<dbReference type="InterPro" id="IPR007052">
    <property type="entry name" value="CS_dom"/>
</dbReference>
<dbReference type="GO" id="GO:0051087">
    <property type="term" value="F:protein-folding chaperone binding"/>
    <property type="evidence" value="ECO:0007669"/>
    <property type="project" value="InterPro"/>
</dbReference>
<reference evidence="5" key="1">
    <citation type="submission" date="2021-12" db="EMBL/GenBank/DDBJ databases">
        <title>Convergent genome expansion in fungi linked to evolution of root-endophyte symbiosis.</title>
        <authorList>
            <consortium name="DOE Joint Genome Institute"/>
            <person name="Ke Y.-H."/>
            <person name="Bonito G."/>
            <person name="Liao H.-L."/>
            <person name="Looney B."/>
            <person name="Rojas-Flechas A."/>
            <person name="Nash J."/>
            <person name="Hameed K."/>
            <person name="Schadt C."/>
            <person name="Martin F."/>
            <person name="Crous P.W."/>
            <person name="Miettinen O."/>
            <person name="Magnuson J.K."/>
            <person name="Labbe J."/>
            <person name="Jacobson D."/>
            <person name="Doktycz M.J."/>
            <person name="Veneault-Fourrey C."/>
            <person name="Kuo A."/>
            <person name="Mondo S."/>
            <person name="Calhoun S."/>
            <person name="Riley R."/>
            <person name="Ohm R."/>
            <person name="LaButti K."/>
            <person name="Andreopoulos B."/>
            <person name="Pangilinan J."/>
            <person name="Nolan M."/>
            <person name="Tritt A."/>
            <person name="Clum A."/>
            <person name="Lipzen A."/>
            <person name="Daum C."/>
            <person name="Barry K."/>
            <person name="Grigoriev I.V."/>
            <person name="Vilgalys R."/>
        </authorList>
    </citation>
    <scope>NUCLEOTIDE SEQUENCE</scope>
    <source>
        <strain evidence="5">PMI_201</strain>
    </source>
</reference>
<dbReference type="Gene3D" id="2.60.40.790">
    <property type="match status" value="1"/>
</dbReference>
<comment type="similarity">
    <text evidence="1">Belongs to the SGT1 family.</text>
</comment>
<dbReference type="Pfam" id="PF04969">
    <property type="entry name" value="CS"/>
    <property type="match status" value="1"/>
</dbReference>
<dbReference type="EMBL" id="JAJTJA010000003">
    <property type="protein sequence ID" value="KAH8702271.1"/>
    <property type="molecule type" value="Genomic_DNA"/>
</dbReference>
<dbReference type="AlphaFoldDB" id="A0AAD4KXT5"/>
<dbReference type="PROSITE" id="PS51048">
    <property type="entry name" value="SGS"/>
    <property type="match status" value="1"/>
</dbReference>
<feature type="region of interest" description="Disordered" evidence="2">
    <location>
        <begin position="434"/>
        <end position="467"/>
    </location>
</feature>
<evidence type="ECO:0008006" key="7">
    <source>
        <dbReference type="Google" id="ProtNLM"/>
    </source>
</evidence>
<evidence type="ECO:0000256" key="1">
    <source>
        <dbReference type="ARBA" id="ARBA00008509"/>
    </source>
</evidence>
<comment type="caution">
    <text evidence="5">The sequence shown here is derived from an EMBL/GenBank/DDBJ whole genome shotgun (WGS) entry which is preliminary data.</text>
</comment>
<dbReference type="SUPFAM" id="SSF48452">
    <property type="entry name" value="TPR-like"/>
    <property type="match status" value="1"/>
</dbReference>
<dbReference type="Proteomes" id="UP001201262">
    <property type="component" value="Unassembled WGS sequence"/>
</dbReference>
<proteinExistence type="inferred from homology"/>
<dbReference type="InterPro" id="IPR007699">
    <property type="entry name" value="SGS_dom"/>
</dbReference>
<dbReference type="RefSeq" id="XP_046075647.1">
    <property type="nucleotide sequence ID" value="XM_046212542.1"/>
</dbReference>
<protein>
    <recommendedName>
        <fullName evidence="7">CS domain-containing protein</fullName>
    </recommendedName>
</protein>
<evidence type="ECO:0000259" key="4">
    <source>
        <dbReference type="PROSITE" id="PS51203"/>
    </source>
</evidence>
<feature type="domain" description="CS" evidence="4">
    <location>
        <begin position="242"/>
        <end position="333"/>
    </location>
</feature>
<keyword evidence="6" id="KW-1185">Reference proteome</keyword>
<evidence type="ECO:0000313" key="6">
    <source>
        <dbReference type="Proteomes" id="UP001201262"/>
    </source>
</evidence>
<feature type="region of interest" description="Disordered" evidence="2">
    <location>
        <begin position="193"/>
        <end position="239"/>
    </location>
</feature>